<evidence type="ECO:0000313" key="2">
    <source>
        <dbReference type="EMBL" id="KAA8563761.1"/>
    </source>
</evidence>
<comment type="caution">
    <text evidence="2">The sequence shown here is derived from an EMBL/GenBank/DDBJ whole genome shotgun (WGS) entry which is preliminary data.</text>
</comment>
<gene>
    <name evidence="2" type="ORF">EYC84_011779</name>
</gene>
<name>A0A5M9J4I2_MONFR</name>
<proteinExistence type="predicted"/>
<protein>
    <submittedName>
        <fullName evidence="2">Uncharacterized protein</fullName>
    </submittedName>
</protein>
<evidence type="ECO:0000256" key="1">
    <source>
        <dbReference type="SAM" id="MobiDB-lite"/>
    </source>
</evidence>
<dbReference type="Proteomes" id="UP000322873">
    <property type="component" value="Unassembled WGS sequence"/>
</dbReference>
<feature type="compositionally biased region" description="Polar residues" evidence="1">
    <location>
        <begin position="33"/>
        <end position="68"/>
    </location>
</feature>
<dbReference type="EMBL" id="VICG01000016">
    <property type="protein sequence ID" value="KAA8563761.1"/>
    <property type="molecule type" value="Genomic_DNA"/>
</dbReference>
<sequence>MQLKAFSQEVRGRHDQGASHHHRDHVAQAHPANLTTRARVTNGPKSTSRLASAVNPTSEKASPSSSDTAGRFAPVFIFIFVAAAFRRLA</sequence>
<evidence type="ECO:0000313" key="3">
    <source>
        <dbReference type="Proteomes" id="UP000322873"/>
    </source>
</evidence>
<feature type="region of interest" description="Disordered" evidence="1">
    <location>
        <begin position="1"/>
        <end position="69"/>
    </location>
</feature>
<dbReference type="AlphaFoldDB" id="A0A5M9J4I2"/>
<reference evidence="2 3" key="1">
    <citation type="submission" date="2019-06" db="EMBL/GenBank/DDBJ databases">
        <title>Genome Sequence of the Brown Rot Fungal Pathogen Monilinia fructicola.</title>
        <authorList>
            <person name="De Miccolis Angelini R.M."/>
            <person name="Landi L."/>
            <person name="Abate D."/>
            <person name="Pollastro S."/>
            <person name="Romanazzi G."/>
            <person name="Faretra F."/>
        </authorList>
    </citation>
    <scope>NUCLEOTIDE SEQUENCE [LARGE SCALE GENOMIC DNA]</scope>
    <source>
        <strain evidence="2 3">Mfrc123</strain>
    </source>
</reference>
<accession>A0A5M9J4I2</accession>
<keyword evidence="3" id="KW-1185">Reference proteome</keyword>
<organism evidence="2 3">
    <name type="scientific">Monilinia fructicola</name>
    <name type="common">Brown rot fungus</name>
    <name type="synonym">Ciboria fructicola</name>
    <dbReference type="NCBI Taxonomy" id="38448"/>
    <lineage>
        <taxon>Eukaryota</taxon>
        <taxon>Fungi</taxon>
        <taxon>Dikarya</taxon>
        <taxon>Ascomycota</taxon>
        <taxon>Pezizomycotina</taxon>
        <taxon>Leotiomycetes</taxon>
        <taxon>Helotiales</taxon>
        <taxon>Sclerotiniaceae</taxon>
        <taxon>Monilinia</taxon>
    </lineage>
</organism>